<dbReference type="OrthoDB" id="689980at2759"/>
<dbReference type="EMBL" id="RXIC02000021">
    <property type="protein sequence ID" value="KAB1218581.1"/>
    <property type="molecule type" value="Genomic_DNA"/>
</dbReference>
<dbReference type="EMBL" id="RXIC02000019">
    <property type="protein sequence ID" value="KAB1226715.1"/>
    <property type="molecule type" value="Genomic_DNA"/>
</dbReference>
<reference evidence="10 11" key="2">
    <citation type="journal article" date="2019" name="Plant Biotechnol. J.">
        <title>The red bayberry genome and genetic basis of sex determination.</title>
        <authorList>
            <person name="Jia H.M."/>
            <person name="Jia H.J."/>
            <person name="Cai Q.L."/>
            <person name="Wang Y."/>
            <person name="Zhao H.B."/>
            <person name="Yang W.F."/>
            <person name="Wang G.Y."/>
            <person name="Li Y.H."/>
            <person name="Zhan D.L."/>
            <person name="Shen Y.T."/>
            <person name="Niu Q.F."/>
            <person name="Chang L."/>
            <person name="Qiu J."/>
            <person name="Zhao L."/>
            <person name="Xie H.B."/>
            <person name="Fu W.Y."/>
            <person name="Jin J."/>
            <person name="Li X.W."/>
            <person name="Jiao Y."/>
            <person name="Zhou C.C."/>
            <person name="Tu T."/>
            <person name="Chai C.Y."/>
            <person name="Gao J.L."/>
            <person name="Fan L.J."/>
            <person name="van de Weg E."/>
            <person name="Wang J.Y."/>
            <person name="Gao Z.S."/>
        </authorList>
    </citation>
    <scope>NUCLEOTIDE SEQUENCE [LARGE SCALE GENOMIC DNA]</scope>
    <source>
        <tissue evidence="10">Leaves</tissue>
    </source>
</reference>
<dbReference type="PANTHER" id="PTHR33057">
    <property type="entry name" value="TRANSCRIPTION REPRESSOR OFP7-RELATED"/>
    <property type="match status" value="1"/>
</dbReference>
<comment type="caution">
    <text evidence="10">The sequence shown here is derived from an EMBL/GenBank/DDBJ whole genome shotgun (WGS) entry which is preliminary data.</text>
</comment>
<organism evidence="10 11">
    <name type="scientific">Morella rubra</name>
    <name type="common">Chinese bayberry</name>
    <dbReference type="NCBI Taxonomy" id="262757"/>
    <lineage>
        <taxon>Eukaryota</taxon>
        <taxon>Viridiplantae</taxon>
        <taxon>Streptophyta</taxon>
        <taxon>Embryophyta</taxon>
        <taxon>Tracheophyta</taxon>
        <taxon>Spermatophyta</taxon>
        <taxon>Magnoliopsida</taxon>
        <taxon>eudicotyledons</taxon>
        <taxon>Gunneridae</taxon>
        <taxon>Pentapetalae</taxon>
        <taxon>rosids</taxon>
        <taxon>fabids</taxon>
        <taxon>Fagales</taxon>
        <taxon>Myricaceae</taxon>
        <taxon>Morella</taxon>
    </lineage>
</organism>
<evidence type="ECO:0000259" key="8">
    <source>
        <dbReference type="PROSITE" id="PS51754"/>
    </source>
</evidence>
<reference evidence="10" key="1">
    <citation type="submission" date="2018-07" db="EMBL/GenBank/DDBJ databases">
        <authorList>
            <person name="Gao Z.-S."/>
            <person name="Jia H.-M."/>
            <person name="Jia H.-J."/>
            <person name="Cai Q.-L."/>
            <person name="Wang Y."/>
            <person name="Zhao H.-B."/>
        </authorList>
    </citation>
    <scope>NUCLEOTIDE SEQUENCE</scope>
    <source>
        <tissue evidence="10">Leaves</tissue>
    </source>
</reference>
<name>A0A6A1WN07_9ROSI</name>
<dbReference type="PANTHER" id="PTHR33057:SF117">
    <property type="entry name" value="TRANSCRIPTION REPRESSOR OFP14"/>
    <property type="match status" value="1"/>
</dbReference>
<evidence type="ECO:0000256" key="6">
    <source>
        <dbReference type="RuleBase" id="RU367028"/>
    </source>
</evidence>
<dbReference type="GO" id="GO:0005634">
    <property type="term" value="C:nucleus"/>
    <property type="evidence" value="ECO:0007669"/>
    <property type="project" value="UniProtKB-SubCell"/>
</dbReference>
<evidence type="ECO:0000313" key="9">
    <source>
        <dbReference type="EMBL" id="KAB1218581.1"/>
    </source>
</evidence>
<keyword evidence="11" id="KW-1185">Reference proteome</keyword>
<reference evidence="10" key="3">
    <citation type="submission" date="2019-09" db="EMBL/GenBank/DDBJ databases">
        <authorList>
            <person name="Gao Z."/>
        </authorList>
    </citation>
    <scope>NUCLEOTIDE SEQUENCE</scope>
    <source>
        <tissue evidence="10">Leaves</tissue>
    </source>
</reference>
<dbReference type="InterPro" id="IPR006458">
    <property type="entry name" value="Ovate_C"/>
</dbReference>
<feature type="region of interest" description="Disordered" evidence="7">
    <location>
        <begin position="151"/>
        <end position="179"/>
    </location>
</feature>
<evidence type="ECO:0000313" key="11">
    <source>
        <dbReference type="Proteomes" id="UP000516437"/>
    </source>
</evidence>
<feature type="region of interest" description="Disordered" evidence="7">
    <location>
        <begin position="100"/>
        <end position="124"/>
    </location>
</feature>
<evidence type="ECO:0000256" key="5">
    <source>
        <dbReference type="ARBA" id="ARBA00023242"/>
    </source>
</evidence>
<keyword evidence="3 6" id="KW-0805">Transcription regulation</keyword>
<keyword evidence="2 6" id="KW-0678">Repressor</keyword>
<dbReference type="Proteomes" id="UP000516437">
    <property type="component" value="Chromosome 3"/>
</dbReference>
<feature type="compositionally biased region" description="Low complexity" evidence="7">
    <location>
        <begin position="157"/>
        <end position="179"/>
    </location>
</feature>
<dbReference type="PROSITE" id="PS51754">
    <property type="entry name" value="OVATE"/>
    <property type="match status" value="1"/>
</dbReference>
<proteinExistence type="predicted"/>
<evidence type="ECO:0000256" key="2">
    <source>
        <dbReference type="ARBA" id="ARBA00022491"/>
    </source>
</evidence>
<comment type="subcellular location">
    <subcellularLocation>
        <location evidence="1 6">Nucleus</location>
    </subcellularLocation>
</comment>
<dbReference type="AlphaFoldDB" id="A0A6A1WN07"/>
<feature type="domain" description="OVATE" evidence="8">
    <location>
        <begin position="198"/>
        <end position="261"/>
    </location>
</feature>
<sequence>MSKKLQKSLQDYLSKFKRPTPHHQFPSNSFSSASKSWILSGCKYPVRTLSFAIDRNQDIKAGNNNEDDVDNSEAATLSDVDRFLFENFKSLYVKDDEVNYDGKKGKESREGENPSTAVSFGSPRFMDPPPDLCGSHRFFFTPGLSSSLIEESRTSVATTSEDAGSSSTTSTTTLNDSATTTNDHAKDVVALPDGCVAVLAYSPSPYEEFRRSMQEMVEARMRNHGKVDWNFMEELLFCYLNLNEKQSHRYILSAFVDLVVVLRQTSDSVPARSWNARNVRIPERERRRKRREK</sequence>
<keyword evidence="4 6" id="KW-0804">Transcription</keyword>
<keyword evidence="5 6" id="KW-0539">Nucleus</keyword>
<protein>
    <recommendedName>
        <fullName evidence="6">Transcription repressor</fullName>
    </recommendedName>
    <alternativeName>
        <fullName evidence="6">Ovate family protein</fullName>
    </alternativeName>
</protein>
<evidence type="ECO:0000256" key="1">
    <source>
        <dbReference type="ARBA" id="ARBA00004123"/>
    </source>
</evidence>
<dbReference type="GO" id="GO:0045892">
    <property type="term" value="P:negative regulation of DNA-templated transcription"/>
    <property type="evidence" value="ECO:0007669"/>
    <property type="project" value="UniProtKB-UniRule"/>
</dbReference>
<evidence type="ECO:0000256" key="4">
    <source>
        <dbReference type="ARBA" id="ARBA00023163"/>
    </source>
</evidence>
<evidence type="ECO:0000256" key="7">
    <source>
        <dbReference type="SAM" id="MobiDB-lite"/>
    </source>
</evidence>
<feature type="compositionally biased region" description="Basic and acidic residues" evidence="7">
    <location>
        <begin position="100"/>
        <end position="112"/>
    </location>
</feature>
<gene>
    <name evidence="10" type="ORF">CJ030_MR1G008436</name>
    <name evidence="9" type="ORF">CJ030_MR3G026461</name>
</gene>
<evidence type="ECO:0000256" key="3">
    <source>
        <dbReference type="ARBA" id="ARBA00023015"/>
    </source>
</evidence>
<dbReference type="Pfam" id="PF04844">
    <property type="entry name" value="Ovate"/>
    <property type="match status" value="1"/>
</dbReference>
<dbReference type="InterPro" id="IPR038933">
    <property type="entry name" value="Ovate"/>
</dbReference>
<comment type="function">
    <text evidence="6">Transcriptional repressor that regulates multiple aspects of plant growth and development.</text>
</comment>
<dbReference type="Proteomes" id="UP000516437">
    <property type="component" value="Chromosome 1"/>
</dbReference>
<accession>A0A6A1WN07</accession>
<dbReference type="NCBIfam" id="TIGR01568">
    <property type="entry name" value="A_thal_3678"/>
    <property type="match status" value="1"/>
</dbReference>
<evidence type="ECO:0000313" key="10">
    <source>
        <dbReference type="EMBL" id="KAB1226715.1"/>
    </source>
</evidence>